<dbReference type="PANTHER" id="PTHR43639:SF1">
    <property type="entry name" value="SHORT-CHAIN DEHYDROGENASE_REDUCTASE FAMILY PROTEIN"/>
    <property type="match status" value="1"/>
</dbReference>
<dbReference type="SUPFAM" id="SSF51735">
    <property type="entry name" value="NAD(P)-binding Rossmann-fold domains"/>
    <property type="match status" value="1"/>
</dbReference>
<evidence type="ECO:0000256" key="2">
    <source>
        <dbReference type="ARBA" id="ARBA00023002"/>
    </source>
</evidence>
<dbReference type="PROSITE" id="PS00061">
    <property type="entry name" value="ADH_SHORT"/>
    <property type="match status" value="1"/>
</dbReference>
<keyword evidence="2" id="KW-0560">Oxidoreductase</keyword>
<protein>
    <recommendedName>
        <fullName evidence="4">Pteridine reductase</fullName>
    </recommendedName>
</protein>
<dbReference type="PANTHER" id="PTHR43639">
    <property type="entry name" value="OXIDOREDUCTASE, SHORT-CHAIN DEHYDROGENASE/REDUCTASE FAMILY (AFU_ORTHOLOGUE AFUA_5G02870)"/>
    <property type="match status" value="1"/>
</dbReference>
<dbReference type="Pfam" id="PF13561">
    <property type="entry name" value="adh_short_C2"/>
    <property type="match status" value="1"/>
</dbReference>
<sequence length="239" mass="26652">MKTALITGGAVRIGAQIVKTLHENNYRVLVHYHQSKRNAQTLCNELNAKISNSAEMVCANLNSISEIKKLSSEIESLDLLINNASVFYPTPLSKARRDDWDNLINVNLKAPYFLATELSNKLSSRNGSIINIVDIHSERPLKNHSIYSISKAGLKMLTLSLAKELAPNVRVNGVSPGSIIWPQNKDLISDNEKRIMLDRIALKRQGKPEDIAETVLFLVESEYITGQIINIDGGRTLYQ</sequence>
<name>A0A381TVV5_9ZZZZ</name>
<dbReference type="Gene3D" id="3.40.50.720">
    <property type="entry name" value="NAD(P)-binding Rossmann-like Domain"/>
    <property type="match status" value="1"/>
</dbReference>
<dbReference type="PRINTS" id="PR00080">
    <property type="entry name" value="SDRFAMILY"/>
</dbReference>
<evidence type="ECO:0000313" key="3">
    <source>
        <dbReference type="EMBL" id="SVA19964.1"/>
    </source>
</evidence>
<dbReference type="PRINTS" id="PR00081">
    <property type="entry name" value="GDHRDH"/>
</dbReference>
<organism evidence="3">
    <name type="scientific">marine metagenome</name>
    <dbReference type="NCBI Taxonomy" id="408172"/>
    <lineage>
        <taxon>unclassified sequences</taxon>
        <taxon>metagenomes</taxon>
        <taxon>ecological metagenomes</taxon>
    </lineage>
</organism>
<accession>A0A381TVV5</accession>
<dbReference type="InterPro" id="IPR002347">
    <property type="entry name" value="SDR_fam"/>
</dbReference>
<dbReference type="GO" id="GO:0016491">
    <property type="term" value="F:oxidoreductase activity"/>
    <property type="evidence" value="ECO:0007669"/>
    <property type="project" value="UniProtKB-KW"/>
</dbReference>
<proteinExistence type="inferred from homology"/>
<dbReference type="NCBIfam" id="NF006598">
    <property type="entry name" value="PRK09135.1"/>
    <property type="match status" value="1"/>
</dbReference>
<gene>
    <name evidence="3" type="ORF">METZ01_LOCUS72818</name>
</gene>
<evidence type="ECO:0000256" key="1">
    <source>
        <dbReference type="ARBA" id="ARBA00006484"/>
    </source>
</evidence>
<comment type="similarity">
    <text evidence="1">Belongs to the short-chain dehydrogenases/reductases (SDR) family.</text>
</comment>
<dbReference type="AlphaFoldDB" id="A0A381TVV5"/>
<reference evidence="3" key="1">
    <citation type="submission" date="2018-05" db="EMBL/GenBank/DDBJ databases">
        <authorList>
            <person name="Lanie J.A."/>
            <person name="Ng W.-L."/>
            <person name="Kazmierczak K.M."/>
            <person name="Andrzejewski T.M."/>
            <person name="Davidsen T.M."/>
            <person name="Wayne K.J."/>
            <person name="Tettelin H."/>
            <person name="Glass J.I."/>
            <person name="Rusch D."/>
            <person name="Podicherti R."/>
            <person name="Tsui H.-C.T."/>
            <person name="Winkler M.E."/>
        </authorList>
    </citation>
    <scope>NUCLEOTIDE SEQUENCE</scope>
</reference>
<dbReference type="EMBL" id="UINC01005230">
    <property type="protein sequence ID" value="SVA19964.1"/>
    <property type="molecule type" value="Genomic_DNA"/>
</dbReference>
<dbReference type="InterPro" id="IPR036291">
    <property type="entry name" value="NAD(P)-bd_dom_sf"/>
</dbReference>
<evidence type="ECO:0008006" key="4">
    <source>
        <dbReference type="Google" id="ProtNLM"/>
    </source>
</evidence>
<dbReference type="InterPro" id="IPR020904">
    <property type="entry name" value="Sc_DH/Rdtase_CS"/>
</dbReference>